<dbReference type="InterPro" id="IPR028098">
    <property type="entry name" value="Glyco_trans_4-like_N"/>
</dbReference>
<name>A0A6N9TTS1_DISTH</name>
<dbReference type="InterPro" id="IPR050194">
    <property type="entry name" value="Glycosyltransferase_grp1"/>
</dbReference>
<evidence type="ECO:0000313" key="3">
    <source>
        <dbReference type="EMBL" id="NDY41896.1"/>
    </source>
</evidence>
<dbReference type="RefSeq" id="WP_163298049.1">
    <property type="nucleotide sequence ID" value="NZ_JAAGRR010000023.1"/>
</dbReference>
<dbReference type="Gene3D" id="3.40.50.2000">
    <property type="entry name" value="Glycogen Phosphorylase B"/>
    <property type="match status" value="2"/>
</dbReference>
<comment type="caution">
    <text evidence="3">The sequence shown here is derived from an EMBL/GenBank/DDBJ whole genome shotgun (WGS) entry which is preliminary data.</text>
</comment>
<keyword evidence="3" id="KW-0808">Transferase</keyword>
<dbReference type="SUPFAM" id="SSF53756">
    <property type="entry name" value="UDP-Glycosyltransferase/glycogen phosphorylase"/>
    <property type="match status" value="1"/>
</dbReference>
<dbReference type="AlphaFoldDB" id="A0A6N9TTS1"/>
<reference evidence="3 4" key="1">
    <citation type="submission" date="2020-02" db="EMBL/GenBank/DDBJ databases">
        <title>Comparative genomics of sulfur disproportionating microorganisms.</title>
        <authorList>
            <person name="Ward L.M."/>
            <person name="Bertran E."/>
            <person name="Johnston D.T."/>
        </authorList>
    </citation>
    <scope>NUCLEOTIDE SEQUENCE [LARGE SCALE GENOMIC DNA]</scope>
    <source>
        <strain evidence="3 4">DSM 100025</strain>
    </source>
</reference>
<gene>
    <name evidence="3" type="ORF">G3N55_03410</name>
</gene>
<feature type="domain" description="Glycosyl transferase family 1" evidence="1">
    <location>
        <begin position="216"/>
        <end position="364"/>
    </location>
</feature>
<feature type="domain" description="Glycosyltransferase subfamily 4-like N-terminal" evidence="2">
    <location>
        <begin position="22"/>
        <end position="197"/>
    </location>
</feature>
<evidence type="ECO:0000259" key="2">
    <source>
        <dbReference type="Pfam" id="PF13439"/>
    </source>
</evidence>
<dbReference type="PANTHER" id="PTHR45947:SF3">
    <property type="entry name" value="SULFOQUINOVOSYL TRANSFERASE SQD2"/>
    <property type="match status" value="1"/>
</dbReference>
<dbReference type="EMBL" id="JAAGRR010000023">
    <property type="protein sequence ID" value="NDY41896.1"/>
    <property type="molecule type" value="Genomic_DNA"/>
</dbReference>
<sequence>MKRLVVLTSTFPRWRGDTDPPFVHELSKRLTSAFEVHVIAPRYPGAKAEEVMDGMHVHRFRYFLGPLERLAGATGILPTLRKNPLYAVLVPFFVAGEFLALYRLVRRLRPAAIHAHWLIPQGWVAAWVSRLLEVPVLVTVHGGDVFGLRMRPAMAAKRMAVRRAAAVTAVSRAAGAAVTELWPAASPAVVPMGVSAARFDGSGGGGVRERFGIRGPLLLFVGRLSEKKGVRYLLQAMPAVLDRFPDVRLLIVGGGEEEQALKELSASLGLADRVIFAGPLPNPELPPFYAAADIFVGPSIRARGGDTEGFGLTFVEAGLSGCILVGSDVGGIGDIIREGETGFLVPEKDPEALAARLVSLLEDRRGWGRIAARTRRELATRFDWGVVAARYADILQKLSVTAAP</sequence>
<dbReference type="PANTHER" id="PTHR45947">
    <property type="entry name" value="SULFOQUINOVOSYL TRANSFERASE SQD2"/>
    <property type="match status" value="1"/>
</dbReference>
<dbReference type="InterPro" id="IPR001296">
    <property type="entry name" value="Glyco_trans_1"/>
</dbReference>
<dbReference type="Pfam" id="PF13439">
    <property type="entry name" value="Glyco_transf_4"/>
    <property type="match status" value="1"/>
</dbReference>
<evidence type="ECO:0000313" key="4">
    <source>
        <dbReference type="Proteomes" id="UP000469346"/>
    </source>
</evidence>
<proteinExistence type="predicted"/>
<keyword evidence="4" id="KW-1185">Reference proteome</keyword>
<dbReference type="Pfam" id="PF00534">
    <property type="entry name" value="Glycos_transf_1"/>
    <property type="match status" value="1"/>
</dbReference>
<evidence type="ECO:0000259" key="1">
    <source>
        <dbReference type="Pfam" id="PF00534"/>
    </source>
</evidence>
<dbReference type="GO" id="GO:0016758">
    <property type="term" value="F:hexosyltransferase activity"/>
    <property type="evidence" value="ECO:0007669"/>
    <property type="project" value="TreeGrafter"/>
</dbReference>
<organism evidence="3 4">
    <name type="scientific">Dissulfurirhabdus thermomarina</name>
    <dbReference type="NCBI Taxonomy" id="1765737"/>
    <lineage>
        <taxon>Bacteria</taxon>
        <taxon>Deltaproteobacteria</taxon>
        <taxon>Dissulfurirhabdaceae</taxon>
        <taxon>Dissulfurirhabdus</taxon>
    </lineage>
</organism>
<dbReference type="Proteomes" id="UP000469346">
    <property type="component" value="Unassembled WGS sequence"/>
</dbReference>
<accession>A0A6N9TTS1</accession>
<protein>
    <submittedName>
        <fullName evidence="3">Glycosyltransferase family 4 protein</fullName>
    </submittedName>
</protein>